<feature type="transmembrane region" description="Helical" evidence="5">
    <location>
        <begin position="125"/>
        <end position="146"/>
    </location>
</feature>
<organism evidence="7 8">
    <name type="scientific">Paenibacillus glycanilyticus</name>
    <dbReference type="NCBI Taxonomy" id="126569"/>
    <lineage>
        <taxon>Bacteria</taxon>
        <taxon>Bacillati</taxon>
        <taxon>Bacillota</taxon>
        <taxon>Bacilli</taxon>
        <taxon>Bacillales</taxon>
        <taxon>Paenibacillaceae</taxon>
        <taxon>Paenibacillus</taxon>
    </lineage>
</organism>
<dbReference type="EMBL" id="BTCL01000015">
    <property type="protein sequence ID" value="GMK46887.1"/>
    <property type="molecule type" value="Genomic_DNA"/>
</dbReference>
<evidence type="ECO:0000313" key="8">
    <source>
        <dbReference type="Proteomes" id="UP001285921"/>
    </source>
</evidence>
<feature type="transmembrane region" description="Helical" evidence="5">
    <location>
        <begin position="12"/>
        <end position="35"/>
    </location>
</feature>
<evidence type="ECO:0000313" key="7">
    <source>
        <dbReference type="EMBL" id="GMK46887.1"/>
    </source>
</evidence>
<feature type="domain" description="Ferric oxidoreductase" evidence="6">
    <location>
        <begin position="20"/>
        <end position="140"/>
    </location>
</feature>
<evidence type="ECO:0000256" key="2">
    <source>
        <dbReference type="ARBA" id="ARBA00022692"/>
    </source>
</evidence>
<gene>
    <name evidence="7" type="ORF">PghCCS26_40160</name>
</gene>
<evidence type="ECO:0000256" key="4">
    <source>
        <dbReference type="ARBA" id="ARBA00023136"/>
    </source>
</evidence>
<keyword evidence="3 5" id="KW-1133">Transmembrane helix</keyword>
<evidence type="ECO:0000259" key="6">
    <source>
        <dbReference type="Pfam" id="PF01794"/>
    </source>
</evidence>
<proteinExistence type="predicted"/>
<protein>
    <recommendedName>
        <fullName evidence="6">Ferric oxidoreductase domain-containing protein</fullName>
    </recommendedName>
</protein>
<sequence>MRMNQILDALSVWTTTRAAGITSYLFLFLSTIAGISMGSRLIKNKAKATVLTIHQSAGWFGFLFGMMHGAVLLFDQYVGYSVSGLLIPFTAESHPVLTGMGTLSFYMCFIVILSSDMMKKLGKKAWKMTHMLAFPGYFLALLHGLLIGSDSSYPWAQAMYGATGIIVAGLTVYRVWTAKKDKRDAPKSGRVTYPQGKPIILEPSDYKVR</sequence>
<comment type="caution">
    <text evidence="7">The sequence shown here is derived from an EMBL/GenBank/DDBJ whole genome shotgun (WGS) entry which is preliminary data.</text>
</comment>
<name>A0ABQ6NP46_9BACL</name>
<keyword evidence="4 5" id="KW-0472">Membrane</keyword>
<feature type="transmembrane region" description="Helical" evidence="5">
    <location>
        <begin position="158"/>
        <end position="176"/>
    </location>
</feature>
<accession>A0ABQ6NP46</accession>
<keyword evidence="2 5" id="KW-0812">Transmembrane</keyword>
<feature type="transmembrane region" description="Helical" evidence="5">
    <location>
        <begin position="56"/>
        <end position="74"/>
    </location>
</feature>
<feature type="transmembrane region" description="Helical" evidence="5">
    <location>
        <begin position="94"/>
        <end position="113"/>
    </location>
</feature>
<dbReference type="Pfam" id="PF01794">
    <property type="entry name" value="Ferric_reduct"/>
    <property type="match status" value="1"/>
</dbReference>
<comment type="subcellular location">
    <subcellularLocation>
        <location evidence="1">Membrane</location>
        <topology evidence="1">Multi-pass membrane protein</topology>
    </subcellularLocation>
</comment>
<dbReference type="InterPro" id="IPR013130">
    <property type="entry name" value="Fe3_Rdtase_TM_dom"/>
</dbReference>
<evidence type="ECO:0000256" key="1">
    <source>
        <dbReference type="ARBA" id="ARBA00004141"/>
    </source>
</evidence>
<evidence type="ECO:0000256" key="5">
    <source>
        <dbReference type="SAM" id="Phobius"/>
    </source>
</evidence>
<reference evidence="7 8" key="1">
    <citation type="submission" date="2023-05" db="EMBL/GenBank/DDBJ databases">
        <title>Draft genome of Paenibacillus sp. CCS26.</title>
        <authorList>
            <person name="Akita H."/>
            <person name="Shinto Y."/>
            <person name="Kimura Z."/>
        </authorList>
    </citation>
    <scope>NUCLEOTIDE SEQUENCE [LARGE SCALE GENOMIC DNA]</scope>
    <source>
        <strain evidence="7 8">CCS26</strain>
    </source>
</reference>
<dbReference type="Proteomes" id="UP001285921">
    <property type="component" value="Unassembled WGS sequence"/>
</dbReference>
<keyword evidence="8" id="KW-1185">Reference proteome</keyword>
<evidence type="ECO:0000256" key="3">
    <source>
        <dbReference type="ARBA" id="ARBA00022989"/>
    </source>
</evidence>